<dbReference type="InterPro" id="IPR007487">
    <property type="entry name" value="ABC_transpt-TYRBP-like"/>
</dbReference>
<dbReference type="RefSeq" id="WP_188862162.1">
    <property type="nucleotide sequence ID" value="NZ_BMLT01000011.1"/>
</dbReference>
<accession>A0A917ZN55</accession>
<keyword evidence="2" id="KW-1185">Reference proteome</keyword>
<proteinExistence type="predicted"/>
<comment type="caution">
    <text evidence="1">The sequence shown here is derived from an EMBL/GenBank/DDBJ whole genome shotgun (WGS) entry which is preliminary data.</text>
</comment>
<reference evidence="1 2" key="1">
    <citation type="journal article" date="2014" name="Int. J. Syst. Evol. Microbiol.">
        <title>Complete genome sequence of Corynebacterium casei LMG S-19264T (=DSM 44701T), isolated from a smear-ripened cheese.</title>
        <authorList>
            <consortium name="US DOE Joint Genome Institute (JGI-PGF)"/>
            <person name="Walter F."/>
            <person name="Albersmeier A."/>
            <person name="Kalinowski J."/>
            <person name="Ruckert C."/>
        </authorList>
    </citation>
    <scope>NUCLEOTIDE SEQUENCE [LARGE SCALE GENOMIC DNA]</scope>
    <source>
        <strain evidence="1 2">CGMCC 1.7286</strain>
    </source>
</reference>
<evidence type="ECO:0000313" key="2">
    <source>
        <dbReference type="Proteomes" id="UP000599578"/>
    </source>
</evidence>
<dbReference type="PANTHER" id="PTHR35271">
    <property type="entry name" value="ABC TRANSPORTER, SUBSTRATE-BINDING LIPOPROTEIN-RELATED"/>
    <property type="match status" value="1"/>
</dbReference>
<dbReference type="Pfam" id="PF04392">
    <property type="entry name" value="ABC_sub_bind"/>
    <property type="match status" value="1"/>
</dbReference>
<evidence type="ECO:0000313" key="1">
    <source>
        <dbReference type="EMBL" id="GGO86527.1"/>
    </source>
</evidence>
<name>A0A917ZN55_9GAMM</name>
<gene>
    <name evidence="1" type="ORF">GCM10011348_37550</name>
</gene>
<sequence>MQGLSNTGGDRPARLGRCLLLLLMLFTHPASSDPLVLLSEDSPIYQKVGNAIRSAFGEPLEQLEATKLSPQRDLGDAITVAIGSRACEQQLEHPLPPRSLICAFIPRATFASLTEHFGASELVRQQRLSAIYLDQPLERQIRLARLLVPQARSIGAMFGPVSVAERERFVSAAEAEQLMPVTLTLSASDNPIEQLQPIVRQSDVFLALPDRALFNRSTAKWLLYATLQQQIPVIGFSRTYVEAGALAAVYTSPEQLGQQAGELLLALTRAEPLPPSTFPKYFSVSTNPVVARNLALPLPDQATLERQLAEDEP</sequence>
<dbReference type="PANTHER" id="PTHR35271:SF1">
    <property type="entry name" value="ABC TRANSPORTER, SUBSTRATE-BINDING LIPOPROTEIN"/>
    <property type="match status" value="1"/>
</dbReference>
<dbReference type="Proteomes" id="UP000599578">
    <property type="component" value="Unassembled WGS sequence"/>
</dbReference>
<evidence type="ECO:0008006" key="3">
    <source>
        <dbReference type="Google" id="ProtNLM"/>
    </source>
</evidence>
<dbReference type="AlphaFoldDB" id="A0A917ZN55"/>
<dbReference type="EMBL" id="BMLT01000011">
    <property type="protein sequence ID" value="GGO86527.1"/>
    <property type="molecule type" value="Genomic_DNA"/>
</dbReference>
<protein>
    <recommendedName>
        <fullName evidence="3">ABC transporter substrate-binding protein</fullName>
    </recommendedName>
</protein>
<dbReference type="Gene3D" id="3.40.50.2300">
    <property type="match status" value="1"/>
</dbReference>
<organism evidence="1 2">
    <name type="scientific">Marinobacterium nitratireducens</name>
    <dbReference type="NCBI Taxonomy" id="518897"/>
    <lineage>
        <taxon>Bacteria</taxon>
        <taxon>Pseudomonadati</taxon>
        <taxon>Pseudomonadota</taxon>
        <taxon>Gammaproteobacteria</taxon>
        <taxon>Oceanospirillales</taxon>
        <taxon>Oceanospirillaceae</taxon>
        <taxon>Marinobacterium</taxon>
    </lineage>
</organism>